<dbReference type="GO" id="GO:0008270">
    <property type="term" value="F:zinc ion binding"/>
    <property type="evidence" value="ECO:0007669"/>
    <property type="project" value="UniProtKB-UniRule"/>
</dbReference>
<feature type="binding site" evidence="6">
    <location>
        <position position="160"/>
    </location>
    <ligand>
        <name>AMP</name>
        <dbReference type="ChEBI" id="CHEBI:456215"/>
    </ligand>
</feature>
<dbReference type="Pfam" id="PF05191">
    <property type="entry name" value="ADK_lid"/>
    <property type="match status" value="1"/>
</dbReference>
<keyword evidence="6" id="KW-0862">Zinc</keyword>
<dbReference type="EMBL" id="LT598496">
    <property type="protein sequence ID" value="SBV29574.1"/>
    <property type="molecule type" value="Genomic_DNA"/>
</dbReference>
<dbReference type="STRING" id="307121.GA0070620_5154"/>
<feature type="binding site" evidence="6">
    <location>
        <position position="199"/>
    </location>
    <ligand>
        <name>ATP</name>
        <dbReference type="ChEBI" id="CHEBI:30616"/>
    </ligand>
</feature>
<dbReference type="PANTHER" id="PTHR23359">
    <property type="entry name" value="NUCLEOTIDE KINASE"/>
    <property type="match status" value="1"/>
</dbReference>
<dbReference type="SUPFAM" id="SSF52540">
    <property type="entry name" value="P-loop containing nucleoside triphosphate hydrolases"/>
    <property type="match status" value="1"/>
</dbReference>
<keyword evidence="11" id="KW-1185">Reference proteome</keyword>
<dbReference type="NCBIfam" id="NF001380">
    <property type="entry name" value="PRK00279.1-2"/>
    <property type="match status" value="1"/>
</dbReference>
<proteinExistence type="inferred from homology"/>
<dbReference type="GO" id="GO:0005524">
    <property type="term" value="F:ATP binding"/>
    <property type="evidence" value="ECO:0007669"/>
    <property type="project" value="UniProtKB-UniRule"/>
</dbReference>
<feature type="region of interest" description="LID" evidence="6">
    <location>
        <begin position="126"/>
        <end position="163"/>
    </location>
</feature>
<evidence type="ECO:0000256" key="4">
    <source>
        <dbReference type="ARBA" id="ARBA00022777"/>
    </source>
</evidence>
<dbReference type="PRINTS" id="PR00094">
    <property type="entry name" value="ADENYLTKNASE"/>
</dbReference>
<comment type="similarity">
    <text evidence="6 7">Belongs to the adenylate kinase family.</text>
</comment>
<dbReference type="UniPathway" id="UPA00588">
    <property type="reaction ID" value="UER00649"/>
</dbReference>
<feature type="binding site" evidence="6">
    <location>
        <position position="153"/>
    </location>
    <ligand>
        <name>Zn(2+)</name>
        <dbReference type="ChEBI" id="CHEBI:29105"/>
        <note>structural</note>
    </ligand>
</feature>
<evidence type="ECO:0000256" key="8">
    <source>
        <dbReference type="RuleBase" id="RU003331"/>
    </source>
</evidence>
<dbReference type="Proteomes" id="UP000199393">
    <property type="component" value="Chromosome I"/>
</dbReference>
<dbReference type="InterPro" id="IPR007862">
    <property type="entry name" value="Adenylate_kinase_lid-dom"/>
</dbReference>
<dbReference type="InterPro" id="IPR027417">
    <property type="entry name" value="P-loop_NTPase"/>
</dbReference>
<dbReference type="InterPro" id="IPR006259">
    <property type="entry name" value="Adenyl_kin_sub"/>
</dbReference>
<comment type="function">
    <text evidence="6">Catalyzes the reversible transfer of the terminal phosphate group between ATP and AMP. Plays an important role in cellular energy homeostasis and in adenine nucleotide metabolism.</text>
</comment>
<feature type="binding site" evidence="6">
    <location>
        <begin position="57"/>
        <end position="59"/>
    </location>
    <ligand>
        <name>AMP</name>
        <dbReference type="ChEBI" id="CHEBI:456215"/>
    </ligand>
</feature>
<dbReference type="PATRIC" id="fig|307121.4.peg.5255"/>
<dbReference type="GO" id="GO:0005737">
    <property type="term" value="C:cytoplasm"/>
    <property type="evidence" value="ECO:0007669"/>
    <property type="project" value="UniProtKB-SubCell"/>
</dbReference>
<evidence type="ECO:0000313" key="10">
    <source>
        <dbReference type="EMBL" id="SBV29574.1"/>
    </source>
</evidence>
<dbReference type="RefSeq" id="WP_091594957.1">
    <property type="nucleotide sequence ID" value="NZ_JBHRWG010000002.1"/>
</dbReference>
<dbReference type="Gene3D" id="3.40.50.300">
    <property type="entry name" value="P-loop containing nucleotide triphosphate hydrolases"/>
    <property type="match status" value="1"/>
</dbReference>
<dbReference type="InterPro" id="IPR000850">
    <property type="entry name" value="Adenylat/UMP-CMP_kin"/>
</dbReference>
<dbReference type="OrthoDB" id="9805030at2"/>
<feature type="binding site" evidence="6">
    <location>
        <position position="133"/>
    </location>
    <ligand>
        <name>Zn(2+)</name>
        <dbReference type="ChEBI" id="CHEBI:29105"/>
        <note>structural</note>
    </ligand>
</feature>
<dbReference type="AlphaFoldDB" id="A0A1C3NAF3"/>
<feature type="binding site" evidence="6">
    <location>
        <position position="31"/>
    </location>
    <ligand>
        <name>AMP</name>
        <dbReference type="ChEBI" id="CHEBI:456215"/>
    </ligand>
</feature>
<feature type="binding site" evidence="6">
    <location>
        <position position="127"/>
    </location>
    <ligand>
        <name>ATP</name>
        <dbReference type="ChEBI" id="CHEBI:30616"/>
    </ligand>
</feature>
<evidence type="ECO:0000256" key="1">
    <source>
        <dbReference type="ARBA" id="ARBA00022679"/>
    </source>
</evidence>
<dbReference type="CDD" id="cd01428">
    <property type="entry name" value="ADK"/>
    <property type="match status" value="1"/>
</dbReference>
<comment type="subcellular location">
    <subcellularLocation>
        <location evidence="6 8">Cytoplasm</location>
    </subcellularLocation>
</comment>
<feature type="domain" description="Adenylate kinase active site lid" evidence="9">
    <location>
        <begin position="127"/>
        <end position="162"/>
    </location>
</feature>
<comment type="pathway">
    <text evidence="6">Purine metabolism; AMP biosynthesis via salvage pathway; AMP from ADP: step 1/1.</text>
</comment>
<evidence type="ECO:0000313" key="11">
    <source>
        <dbReference type="Proteomes" id="UP000199393"/>
    </source>
</evidence>
<reference evidence="11" key="1">
    <citation type="submission" date="2016-06" db="EMBL/GenBank/DDBJ databases">
        <authorList>
            <person name="Varghese N."/>
        </authorList>
    </citation>
    <scope>NUCLEOTIDE SEQUENCE [LARGE SCALE GENOMIC DNA]</scope>
    <source>
        <strain evidence="11">DSM 45344</strain>
    </source>
</reference>
<organism evidence="10 11">
    <name type="scientific">Micromonospora krabiensis</name>
    <dbReference type="NCBI Taxonomy" id="307121"/>
    <lineage>
        <taxon>Bacteria</taxon>
        <taxon>Bacillati</taxon>
        <taxon>Actinomycetota</taxon>
        <taxon>Actinomycetes</taxon>
        <taxon>Micromonosporales</taxon>
        <taxon>Micromonosporaceae</taxon>
        <taxon>Micromonospora</taxon>
    </lineage>
</organism>
<keyword evidence="5 6" id="KW-0067">ATP-binding</keyword>
<feature type="binding site" evidence="6">
    <location>
        <position position="130"/>
    </location>
    <ligand>
        <name>Zn(2+)</name>
        <dbReference type="ChEBI" id="CHEBI:29105"/>
        <note>structural</note>
    </ligand>
</feature>
<feature type="binding site" evidence="6">
    <location>
        <position position="171"/>
    </location>
    <ligand>
        <name>AMP</name>
        <dbReference type="ChEBI" id="CHEBI:456215"/>
    </ligand>
</feature>
<evidence type="ECO:0000256" key="2">
    <source>
        <dbReference type="ARBA" id="ARBA00022727"/>
    </source>
</evidence>
<gene>
    <name evidence="6" type="primary">adk</name>
    <name evidence="10" type="ORF">GA0070620_5154</name>
</gene>
<feature type="region of interest" description="NMP" evidence="6">
    <location>
        <begin position="30"/>
        <end position="59"/>
    </location>
</feature>
<dbReference type="NCBIfam" id="NF011100">
    <property type="entry name" value="PRK14527.1"/>
    <property type="match status" value="1"/>
</dbReference>
<evidence type="ECO:0000259" key="9">
    <source>
        <dbReference type="Pfam" id="PF05191"/>
    </source>
</evidence>
<comment type="caution">
    <text evidence="6">Lacks conserved residue(s) required for the propagation of feature annotation.</text>
</comment>
<name>A0A1C3NAF3_9ACTN</name>
<dbReference type="GO" id="GO:0004017">
    <property type="term" value="F:AMP kinase activity"/>
    <property type="evidence" value="ECO:0007669"/>
    <property type="project" value="UniProtKB-UniRule"/>
</dbReference>
<dbReference type="InterPro" id="IPR033690">
    <property type="entry name" value="Adenylat_kinase_CS"/>
</dbReference>
<keyword evidence="1 6" id="KW-0808">Transferase</keyword>
<feature type="binding site" evidence="6">
    <location>
        <position position="92"/>
    </location>
    <ligand>
        <name>AMP</name>
        <dbReference type="ChEBI" id="CHEBI:456215"/>
    </ligand>
</feature>
<evidence type="ECO:0000256" key="3">
    <source>
        <dbReference type="ARBA" id="ARBA00022741"/>
    </source>
</evidence>
<comment type="catalytic activity">
    <reaction evidence="6 8">
        <text>AMP + ATP = 2 ADP</text>
        <dbReference type="Rhea" id="RHEA:12973"/>
        <dbReference type="ChEBI" id="CHEBI:30616"/>
        <dbReference type="ChEBI" id="CHEBI:456215"/>
        <dbReference type="ChEBI" id="CHEBI:456216"/>
        <dbReference type="EC" id="2.7.4.3"/>
    </reaction>
</comment>
<dbReference type="GO" id="GO:0044209">
    <property type="term" value="P:AMP salvage"/>
    <property type="evidence" value="ECO:0007669"/>
    <property type="project" value="UniProtKB-UniRule"/>
</dbReference>
<evidence type="ECO:0000256" key="6">
    <source>
        <dbReference type="HAMAP-Rule" id="MF_00235"/>
    </source>
</evidence>
<protein>
    <recommendedName>
        <fullName evidence="6 8">Adenylate kinase</fullName>
        <shortName evidence="6">AK</shortName>
        <ecNumber evidence="6 8">2.7.4.3</ecNumber>
    </recommendedName>
    <alternativeName>
        <fullName evidence="6">ATP-AMP transphosphorylase</fullName>
    </alternativeName>
    <alternativeName>
        <fullName evidence="6">ATP:AMP phosphotransferase</fullName>
    </alternativeName>
    <alternativeName>
        <fullName evidence="6">Adenylate monophosphate kinase</fullName>
    </alternativeName>
</protein>
<evidence type="ECO:0000256" key="5">
    <source>
        <dbReference type="ARBA" id="ARBA00022840"/>
    </source>
</evidence>
<dbReference type="NCBIfam" id="NF001381">
    <property type="entry name" value="PRK00279.1-3"/>
    <property type="match status" value="1"/>
</dbReference>
<keyword evidence="6" id="KW-0479">Metal-binding</keyword>
<sequence length="217" mass="23448">MRLVLVGPPGAGKGTQAEFIAAHLSVPKISTGDIFRSNVSQGTPLGVEAKRYMDAGELVPDEVTINMVRDRLAEPDASEGFLLDGFPRTTPQAAALDKLLADLGTALDVVLELVVDDDEVIRRLSGRRTCRGCGKIWHVEFDATTREGICDRCGAELFQRDDDKPETIATRLREYAEKTAPLVDYYGAQGKLVGIDATGPVEDVTVRAIDALRSYGG</sequence>
<feature type="binding site" evidence="6">
    <location>
        <position position="36"/>
    </location>
    <ligand>
        <name>AMP</name>
        <dbReference type="ChEBI" id="CHEBI:456215"/>
    </ligand>
</feature>
<dbReference type="PROSITE" id="PS00113">
    <property type="entry name" value="ADENYLATE_KINASE"/>
    <property type="match status" value="1"/>
</dbReference>
<keyword evidence="6" id="KW-0963">Cytoplasm</keyword>
<feature type="binding site" evidence="6">
    <location>
        <position position="150"/>
    </location>
    <ligand>
        <name>Zn(2+)</name>
        <dbReference type="ChEBI" id="CHEBI:29105"/>
        <note>structural</note>
    </ligand>
</feature>
<keyword evidence="2 6" id="KW-0545">Nucleotide biosynthesis</keyword>
<evidence type="ECO:0000256" key="7">
    <source>
        <dbReference type="RuleBase" id="RU003330"/>
    </source>
</evidence>
<accession>A0A1C3NAF3</accession>
<comment type="domain">
    <text evidence="6">Consists of three domains, a large central CORE domain and two small peripheral domains, NMPbind and LID, which undergo movements during catalysis. The LID domain closes over the site of phosphoryl transfer upon ATP binding. Assembling and dissambling the active center during each catalytic cycle provides an effective means to prevent ATP hydrolysis. Some bacteria have evolved a zinc-coordinating structure that stabilizes the LID domain.</text>
</comment>
<dbReference type="Pfam" id="PF00406">
    <property type="entry name" value="ADK"/>
    <property type="match status" value="1"/>
</dbReference>
<dbReference type="HAMAP" id="MF_00235">
    <property type="entry name" value="Adenylate_kinase_Adk"/>
    <property type="match status" value="1"/>
</dbReference>
<dbReference type="EC" id="2.7.4.3" evidence="6 8"/>
<dbReference type="FunFam" id="3.40.50.300:FF:000106">
    <property type="entry name" value="Adenylate kinase mitochondrial"/>
    <property type="match status" value="1"/>
</dbReference>
<dbReference type="NCBIfam" id="TIGR01351">
    <property type="entry name" value="adk"/>
    <property type="match status" value="1"/>
</dbReference>
<feature type="binding site" evidence="6">
    <location>
        <begin position="85"/>
        <end position="88"/>
    </location>
    <ligand>
        <name>AMP</name>
        <dbReference type="ChEBI" id="CHEBI:456215"/>
    </ligand>
</feature>
<comment type="subunit">
    <text evidence="6 8">Monomer.</text>
</comment>
<keyword evidence="4 6" id="KW-0418">Kinase</keyword>
<feature type="binding site" evidence="6">
    <location>
        <begin position="10"/>
        <end position="15"/>
    </location>
    <ligand>
        <name>ATP</name>
        <dbReference type="ChEBI" id="CHEBI:30616"/>
    </ligand>
</feature>
<keyword evidence="3 6" id="KW-0547">Nucleotide-binding</keyword>